<dbReference type="GO" id="GO:0046872">
    <property type="term" value="F:metal ion binding"/>
    <property type="evidence" value="ECO:0007669"/>
    <property type="project" value="UniProtKB-KW"/>
</dbReference>
<dbReference type="Pfam" id="PF01557">
    <property type="entry name" value="FAA_hydrolase"/>
    <property type="match status" value="1"/>
</dbReference>
<sequence length="289" mass="30913">MVHRVNNDYNQINHAARNAMRIVRFIDAEGVVRLGAEQGNGTAMILGGDLMKGVGGMGETGESAVITRRLAPIMPCNIYCIGRNYAEHAKEGGAEIPETPVIFMKPTTAVTNPESPVVIPACSSEKGEVDFEAELAVVIGKLGRNISEADAMDYVLGYTIGNDISARKFQKQGGGGQWIRGKSFDTFCPLGPAIVTKDEIVDPQELGIKLTLNGEVMQEDVTGNMIFPVAELIAYISRDTTLLPGTVIMTGTPSGVGFARKPAVWLKSGDEMVVEIEGIGELRNTVESA</sequence>
<gene>
    <name evidence="4" type="ORF">KS4_10280</name>
</gene>
<keyword evidence="4" id="KW-0456">Lyase</keyword>
<comment type="similarity">
    <text evidence="1">Belongs to the FAH family.</text>
</comment>
<dbReference type="AlphaFoldDB" id="A0A517YRZ2"/>
<dbReference type="EMBL" id="CP036425">
    <property type="protein sequence ID" value="QDU32989.1"/>
    <property type="molecule type" value="Genomic_DNA"/>
</dbReference>
<evidence type="ECO:0000259" key="3">
    <source>
        <dbReference type="Pfam" id="PF01557"/>
    </source>
</evidence>
<dbReference type="GO" id="GO:0018773">
    <property type="term" value="F:acetylpyruvate hydrolase activity"/>
    <property type="evidence" value="ECO:0007669"/>
    <property type="project" value="TreeGrafter"/>
</dbReference>
<dbReference type="FunFam" id="3.90.850.10:FF:000002">
    <property type="entry name" value="2-hydroxyhepta-2,4-diene-1,7-dioate isomerase"/>
    <property type="match status" value="1"/>
</dbReference>
<evidence type="ECO:0000256" key="2">
    <source>
        <dbReference type="ARBA" id="ARBA00022723"/>
    </source>
</evidence>
<evidence type="ECO:0000313" key="4">
    <source>
        <dbReference type="EMBL" id="QDU32989.1"/>
    </source>
</evidence>
<dbReference type="PANTHER" id="PTHR11820">
    <property type="entry name" value="ACYLPYRUVASE"/>
    <property type="match status" value="1"/>
</dbReference>
<name>A0A517YRZ2_9BACT</name>
<dbReference type="GO" id="GO:0019752">
    <property type="term" value="P:carboxylic acid metabolic process"/>
    <property type="evidence" value="ECO:0007669"/>
    <property type="project" value="UniProtKB-ARBA"/>
</dbReference>
<dbReference type="InterPro" id="IPR011234">
    <property type="entry name" value="Fumarylacetoacetase-like_C"/>
</dbReference>
<dbReference type="RefSeq" id="WP_200761583.1">
    <property type="nucleotide sequence ID" value="NZ_CP036425.1"/>
</dbReference>
<dbReference type="Proteomes" id="UP000317369">
    <property type="component" value="Chromosome"/>
</dbReference>
<feature type="domain" description="Fumarylacetoacetase-like C-terminal" evidence="3">
    <location>
        <begin position="78"/>
        <end position="286"/>
    </location>
</feature>
<dbReference type="GO" id="GO:0016853">
    <property type="term" value="F:isomerase activity"/>
    <property type="evidence" value="ECO:0007669"/>
    <property type="project" value="UniProtKB-ARBA"/>
</dbReference>
<protein>
    <submittedName>
        <fullName evidence="4">Ureidoglycolate lyase</fullName>
        <ecNumber evidence="4">4.3.2.3</ecNumber>
    </submittedName>
</protein>
<dbReference type="InterPro" id="IPR036663">
    <property type="entry name" value="Fumarylacetoacetase_C_sf"/>
</dbReference>
<accession>A0A517YRZ2</accession>
<evidence type="ECO:0000313" key="5">
    <source>
        <dbReference type="Proteomes" id="UP000317369"/>
    </source>
</evidence>
<dbReference type="KEGG" id="pcor:KS4_10280"/>
<dbReference type="EC" id="4.3.2.3" evidence="4"/>
<dbReference type="PANTHER" id="PTHR11820:SF7">
    <property type="entry name" value="ACYLPYRUVASE FAHD1, MITOCHONDRIAL"/>
    <property type="match status" value="1"/>
</dbReference>
<proteinExistence type="inferred from homology"/>
<organism evidence="4 5">
    <name type="scientific">Poriferisphaera corsica</name>
    <dbReference type="NCBI Taxonomy" id="2528020"/>
    <lineage>
        <taxon>Bacteria</taxon>
        <taxon>Pseudomonadati</taxon>
        <taxon>Planctomycetota</taxon>
        <taxon>Phycisphaerae</taxon>
        <taxon>Phycisphaerales</taxon>
        <taxon>Phycisphaeraceae</taxon>
        <taxon>Poriferisphaera</taxon>
    </lineage>
</organism>
<dbReference type="Gene3D" id="3.90.850.10">
    <property type="entry name" value="Fumarylacetoacetase-like, C-terminal domain"/>
    <property type="match status" value="1"/>
</dbReference>
<dbReference type="SUPFAM" id="SSF56529">
    <property type="entry name" value="FAH"/>
    <property type="match status" value="1"/>
</dbReference>
<dbReference type="GO" id="GO:0050385">
    <property type="term" value="F:ureidoglycolate lyase activity"/>
    <property type="evidence" value="ECO:0007669"/>
    <property type="project" value="UniProtKB-EC"/>
</dbReference>
<reference evidence="4 5" key="1">
    <citation type="submission" date="2019-02" db="EMBL/GenBank/DDBJ databases">
        <title>Deep-cultivation of Planctomycetes and their phenomic and genomic characterization uncovers novel biology.</title>
        <authorList>
            <person name="Wiegand S."/>
            <person name="Jogler M."/>
            <person name="Boedeker C."/>
            <person name="Pinto D."/>
            <person name="Vollmers J."/>
            <person name="Rivas-Marin E."/>
            <person name="Kohn T."/>
            <person name="Peeters S.H."/>
            <person name="Heuer A."/>
            <person name="Rast P."/>
            <person name="Oberbeckmann S."/>
            <person name="Bunk B."/>
            <person name="Jeske O."/>
            <person name="Meyerdierks A."/>
            <person name="Storesund J.E."/>
            <person name="Kallscheuer N."/>
            <person name="Luecker S."/>
            <person name="Lage O.M."/>
            <person name="Pohl T."/>
            <person name="Merkel B.J."/>
            <person name="Hornburger P."/>
            <person name="Mueller R.-W."/>
            <person name="Bruemmer F."/>
            <person name="Labrenz M."/>
            <person name="Spormann A.M."/>
            <person name="Op den Camp H."/>
            <person name="Overmann J."/>
            <person name="Amann R."/>
            <person name="Jetten M.S.M."/>
            <person name="Mascher T."/>
            <person name="Medema M.H."/>
            <person name="Devos D.P."/>
            <person name="Kaster A.-K."/>
            <person name="Ovreas L."/>
            <person name="Rohde M."/>
            <person name="Galperin M.Y."/>
            <person name="Jogler C."/>
        </authorList>
    </citation>
    <scope>NUCLEOTIDE SEQUENCE [LARGE SCALE GENOMIC DNA]</scope>
    <source>
        <strain evidence="4 5">KS4</strain>
    </source>
</reference>
<evidence type="ECO:0000256" key="1">
    <source>
        <dbReference type="ARBA" id="ARBA00010211"/>
    </source>
</evidence>
<keyword evidence="5" id="KW-1185">Reference proteome</keyword>
<keyword evidence="2" id="KW-0479">Metal-binding</keyword>